<accession>A0A1C7MKI2</accession>
<evidence type="ECO:0000313" key="3">
    <source>
        <dbReference type="Proteomes" id="UP000092993"/>
    </source>
</evidence>
<reference evidence="2 3" key="1">
    <citation type="submission" date="2016-03" db="EMBL/GenBank/DDBJ databases">
        <title>Whole genome sequencing of Grifola frondosa 9006-11.</title>
        <authorList>
            <person name="Min B."/>
            <person name="Park H."/>
            <person name="Kim J.-G."/>
            <person name="Cho H."/>
            <person name="Oh Y.-L."/>
            <person name="Kong W.-S."/>
            <person name="Choi I.-G."/>
        </authorList>
    </citation>
    <scope>NUCLEOTIDE SEQUENCE [LARGE SCALE GENOMIC DNA]</scope>
    <source>
        <strain evidence="2 3">9006-11</strain>
    </source>
</reference>
<feature type="region of interest" description="Disordered" evidence="1">
    <location>
        <begin position="16"/>
        <end position="37"/>
    </location>
</feature>
<protein>
    <submittedName>
        <fullName evidence="2">Uncharacterized protein</fullName>
    </submittedName>
</protein>
<name>A0A1C7MKI2_GRIFR</name>
<organism evidence="2 3">
    <name type="scientific">Grifola frondosa</name>
    <name type="common">Maitake</name>
    <name type="synonym">Polyporus frondosus</name>
    <dbReference type="NCBI Taxonomy" id="5627"/>
    <lineage>
        <taxon>Eukaryota</taxon>
        <taxon>Fungi</taxon>
        <taxon>Dikarya</taxon>
        <taxon>Basidiomycota</taxon>
        <taxon>Agaricomycotina</taxon>
        <taxon>Agaricomycetes</taxon>
        <taxon>Polyporales</taxon>
        <taxon>Grifolaceae</taxon>
        <taxon>Grifola</taxon>
    </lineage>
</organism>
<sequence length="90" mass="9972">MNSFLRSGLRSWPCEPVANDPRRALPTTPVPWAPHGGSTRRLSVDVFGLWLMTGSRESPITLLEFTSDMFKNVGLVPQCLLQMHSPPPPS</sequence>
<dbReference type="EMBL" id="LUGG01000002">
    <property type="protein sequence ID" value="OBZ77391.1"/>
    <property type="molecule type" value="Genomic_DNA"/>
</dbReference>
<dbReference type="Proteomes" id="UP000092993">
    <property type="component" value="Unassembled WGS sequence"/>
</dbReference>
<gene>
    <name evidence="2" type="ORF">A0H81_02332</name>
</gene>
<dbReference type="AlphaFoldDB" id="A0A1C7MKI2"/>
<proteinExistence type="predicted"/>
<keyword evidence="3" id="KW-1185">Reference proteome</keyword>
<comment type="caution">
    <text evidence="2">The sequence shown here is derived from an EMBL/GenBank/DDBJ whole genome shotgun (WGS) entry which is preliminary data.</text>
</comment>
<evidence type="ECO:0000256" key="1">
    <source>
        <dbReference type="SAM" id="MobiDB-lite"/>
    </source>
</evidence>
<evidence type="ECO:0000313" key="2">
    <source>
        <dbReference type="EMBL" id="OBZ77391.1"/>
    </source>
</evidence>